<gene>
    <name evidence="1" type="ORF">DWZ46_02345</name>
</gene>
<dbReference type="Proteomes" id="UP000260991">
    <property type="component" value="Unassembled WGS sequence"/>
</dbReference>
<proteinExistence type="predicted"/>
<evidence type="ECO:0000313" key="2">
    <source>
        <dbReference type="Proteomes" id="UP000260991"/>
    </source>
</evidence>
<reference evidence="1 2" key="1">
    <citation type="submission" date="2018-08" db="EMBL/GenBank/DDBJ databases">
        <title>A genome reference for cultivated species of the human gut microbiota.</title>
        <authorList>
            <person name="Zou Y."/>
            <person name="Xue W."/>
            <person name="Luo G."/>
        </authorList>
    </citation>
    <scope>NUCLEOTIDE SEQUENCE [LARGE SCALE GENOMIC DNA]</scope>
    <source>
        <strain evidence="1 2">AF32-8AC</strain>
    </source>
</reference>
<dbReference type="RefSeq" id="WP_158402319.1">
    <property type="nucleotide sequence ID" value="NZ_CP065376.1"/>
</dbReference>
<sequence length="88" mass="9814">MLYPFMTLNDGTEIVYSSPIQNGNQEQVKVQIETPVENGFKSATCILPGYLWTNNGYSEIEMASLKELIKSTAHLLIRFSREGGIESA</sequence>
<protein>
    <submittedName>
        <fullName evidence="1">Uncharacterized protein</fullName>
    </submittedName>
</protein>
<dbReference type="AlphaFoldDB" id="A0A3E2UAJ1"/>
<name>A0A3E2UAJ1_9FIRM</name>
<evidence type="ECO:0000313" key="1">
    <source>
        <dbReference type="EMBL" id="RGB93203.1"/>
    </source>
</evidence>
<comment type="caution">
    <text evidence="1">The sequence shown here is derived from an EMBL/GenBank/DDBJ whole genome shotgun (WGS) entry which is preliminary data.</text>
</comment>
<dbReference type="EMBL" id="QVER01000002">
    <property type="protein sequence ID" value="RGB93203.1"/>
    <property type="molecule type" value="Genomic_DNA"/>
</dbReference>
<accession>A0A3E2UAJ1</accession>
<organism evidence="1 2">
    <name type="scientific">Faecalibacterium prausnitzii</name>
    <dbReference type="NCBI Taxonomy" id="853"/>
    <lineage>
        <taxon>Bacteria</taxon>
        <taxon>Bacillati</taxon>
        <taxon>Bacillota</taxon>
        <taxon>Clostridia</taxon>
        <taxon>Eubacteriales</taxon>
        <taxon>Oscillospiraceae</taxon>
        <taxon>Faecalibacterium</taxon>
    </lineage>
</organism>